<reference evidence="1 2" key="1">
    <citation type="submission" date="2018-05" db="EMBL/GenBank/DDBJ databases">
        <title>Draft genome sequence of Scytalidium lignicola DSM 105466, a ubiquitous saprotrophic fungus.</title>
        <authorList>
            <person name="Buettner E."/>
            <person name="Gebauer A.M."/>
            <person name="Hofrichter M."/>
            <person name="Liers C."/>
            <person name="Kellner H."/>
        </authorList>
    </citation>
    <scope>NUCLEOTIDE SEQUENCE [LARGE SCALE GENOMIC DNA]</scope>
    <source>
        <strain evidence="1 2">DSM 105466</strain>
    </source>
</reference>
<feature type="non-terminal residue" evidence="1">
    <location>
        <position position="1"/>
    </location>
</feature>
<dbReference type="EMBL" id="NCSJ02000126">
    <property type="protein sequence ID" value="RFU29510.1"/>
    <property type="molecule type" value="Genomic_DNA"/>
</dbReference>
<keyword evidence="2" id="KW-1185">Reference proteome</keyword>
<gene>
    <name evidence="1" type="ORF">B7463_g6834</name>
</gene>
<evidence type="ECO:0000313" key="1">
    <source>
        <dbReference type="EMBL" id="RFU29510.1"/>
    </source>
</evidence>
<dbReference type="AlphaFoldDB" id="A0A3E2H803"/>
<organism evidence="1 2">
    <name type="scientific">Scytalidium lignicola</name>
    <name type="common">Hyphomycete</name>
    <dbReference type="NCBI Taxonomy" id="5539"/>
    <lineage>
        <taxon>Eukaryota</taxon>
        <taxon>Fungi</taxon>
        <taxon>Dikarya</taxon>
        <taxon>Ascomycota</taxon>
        <taxon>Pezizomycotina</taxon>
        <taxon>Leotiomycetes</taxon>
        <taxon>Leotiomycetes incertae sedis</taxon>
        <taxon>Scytalidium</taxon>
    </lineage>
</organism>
<sequence length="146" mass="16332">MWQVYPTELWSPTLASRPGVVFGFNGSFNELWSMPFVEDELLAAMDSDYCAENCGGFSAVGNSILNSAAVRDYMFENYSNSLGHLVTGQMPNTIDIKVKEDPSNIYRFSVKIERKVGEDEEDTRSSPYPSHAAISLTFILVQNQET</sequence>
<accession>A0A3E2H803</accession>
<feature type="non-terminal residue" evidence="1">
    <location>
        <position position="146"/>
    </location>
</feature>
<dbReference type="OrthoDB" id="10638413at2759"/>
<protein>
    <submittedName>
        <fullName evidence="1">Uncharacterized protein</fullName>
    </submittedName>
</protein>
<name>A0A3E2H803_SCYLI</name>
<evidence type="ECO:0000313" key="2">
    <source>
        <dbReference type="Proteomes" id="UP000258309"/>
    </source>
</evidence>
<dbReference type="Proteomes" id="UP000258309">
    <property type="component" value="Unassembled WGS sequence"/>
</dbReference>
<proteinExistence type="predicted"/>
<comment type="caution">
    <text evidence="1">The sequence shown here is derived from an EMBL/GenBank/DDBJ whole genome shotgun (WGS) entry which is preliminary data.</text>
</comment>